<dbReference type="Proteomes" id="UP000054302">
    <property type="component" value="Unassembled WGS sequence"/>
</dbReference>
<dbReference type="VEuPathDB" id="FungiDB:PV10_02111"/>
<feature type="compositionally biased region" description="Basic and acidic residues" evidence="1">
    <location>
        <begin position="161"/>
        <end position="176"/>
    </location>
</feature>
<evidence type="ECO:0000313" key="2">
    <source>
        <dbReference type="EMBL" id="KIV94337.1"/>
    </source>
</evidence>
<dbReference type="HOGENOM" id="CLU_076133_0_0_1"/>
<dbReference type="OMA" id="DAHPENQ"/>
<sequence>MATSQTATPPSVTHTTARLTHLEAHAFLSEFLTQADVRPGYRPDSTLTEHGPQAVSSGSNPNLTLHHLKRILLGMEGKKVGGGLDLVGAENGEETGAENKTNGNRNTDADQAATPRRAKRKIYEGADGDSTAEAAAGNSAEWQEKDDFELAQDDDGIDLMNEDRHPGADLDQPHDDAQEEDLVNIEIEETGEKVDPRKQIDKDERKRLKKLKHKEDKAERSKKRKTT</sequence>
<feature type="compositionally biased region" description="Acidic residues" evidence="1">
    <location>
        <begin position="177"/>
        <end position="189"/>
    </location>
</feature>
<feature type="region of interest" description="Disordered" evidence="1">
    <location>
        <begin position="85"/>
        <end position="227"/>
    </location>
</feature>
<dbReference type="GeneID" id="27319956"/>
<name>A0A0D1ZI97_EXOME</name>
<dbReference type="AlphaFoldDB" id="A0A0D1ZI97"/>
<reference evidence="2 3" key="1">
    <citation type="submission" date="2015-01" db="EMBL/GenBank/DDBJ databases">
        <title>The Genome Sequence of Exophiala mesophila CBS40295.</title>
        <authorList>
            <consortium name="The Broad Institute Genomics Platform"/>
            <person name="Cuomo C."/>
            <person name="de Hoog S."/>
            <person name="Gorbushina A."/>
            <person name="Stielow B."/>
            <person name="Teixiera M."/>
            <person name="Abouelleil A."/>
            <person name="Chapman S.B."/>
            <person name="Priest M."/>
            <person name="Young S.K."/>
            <person name="Wortman J."/>
            <person name="Nusbaum C."/>
            <person name="Birren B."/>
        </authorList>
    </citation>
    <scope>NUCLEOTIDE SEQUENCE [LARGE SCALE GENOMIC DNA]</scope>
    <source>
        <strain evidence="2 3">CBS 40295</strain>
    </source>
</reference>
<evidence type="ECO:0000313" key="3">
    <source>
        <dbReference type="Proteomes" id="UP000054302"/>
    </source>
</evidence>
<feature type="region of interest" description="Disordered" evidence="1">
    <location>
        <begin position="39"/>
        <end position="62"/>
    </location>
</feature>
<feature type="compositionally biased region" description="Acidic residues" evidence="1">
    <location>
        <begin position="144"/>
        <end position="157"/>
    </location>
</feature>
<evidence type="ECO:0000256" key="1">
    <source>
        <dbReference type="SAM" id="MobiDB-lite"/>
    </source>
</evidence>
<dbReference type="OrthoDB" id="5426872at2759"/>
<gene>
    <name evidence="2" type="ORF">PV10_02111</name>
</gene>
<feature type="compositionally biased region" description="Basic and acidic residues" evidence="1">
    <location>
        <begin position="190"/>
        <end position="206"/>
    </location>
</feature>
<dbReference type="EMBL" id="KN847521">
    <property type="protein sequence ID" value="KIV94337.1"/>
    <property type="molecule type" value="Genomic_DNA"/>
</dbReference>
<organism evidence="2 3">
    <name type="scientific">Exophiala mesophila</name>
    <name type="common">Black yeast-like fungus</name>
    <dbReference type="NCBI Taxonomy" id="212818"/>
    <lineage>
        <taxon>Eukaryota</taxon>
        <taxon>Fungi</taxon>
        <taxon>Dikarya</taxon>
        <taxon>Ascomycota</taxon>
        <taxon>Pezizomycotina</taxon>
        <taxon>Eurotiomycetes</taxon>
        <taxon>Chaetothyriomycetidae</taxon>
        <taxon>Chaetothyriales</taxon>
        <taxon>Herpotrichiellaceae</taxon>
        <taxon>Exophiala</taxon>
    </lineage>
</organism>
<protein>
    <submittedName>
        <fullName evidence="2">Uncharacterized protein</fullName>
    </submittedName>
</protein>
<dbReference type="RefSeq" id="XP_016225911.1">
    <property type="nucleotide sequence ID" value="XM_016366393.1"/>
</dbReference>
<proteinExistence type="predicted"/>
<keyword evidence="3" id="KW-1185">Reference proteome</keyword>
<accession>A0A0D1ZI97</accession>